<dbReference type="AlphaFoldDB" id="A0A4C1XEB3"/>
<evidence type="ECO:0000313" key="1">
    <source>
        <dbReference type="EMBL" id="GBP61523.1"/>
    </source>
</evidence>
<accession>A0A4C1XEB3</accession>
<protein>
    <submittedName>
        <fullName evidence="1">Uncharacterized protein</fullName>
    </submittedName>
</protein>
<sequence>MRATGKQKNTAAHEYSQPRGVIVVAGLLGRNRISAGGKEWSEAFTHWMKAIAKASIFCESVAPHRSSRSTFALQPEAWLYHVYKFL</sequence>
<dbReference type="EMBL" id="BGZK01000816">
    <property type="protein sequence ID" value="GBP61523.1"/>
    <property type="molecule type" value="Genomic_DNA"/>
</dbReference>
<reference evidence="1 2" key="1">
    <citation type="journal article" date="2019" name="Commun. Biol.">
        <title>The bagworm genome reveals a unique fibroin gene that provides high tensile strength.</title>
        <authorList>
            <person name="Kono N."/>
            <person name="Nakamura H."/>
            <person name="Ohtoshi R."/>
            <person name="Tomita M."/>
            <person name="Numata K."/>
            <person name="Arakawa K."/>
        </authorList>
    </citation>
    <scope>NUCLEOTIDE SEQUENCE [LARGE SCALE GENOMIC DNA]</scope>
</reference>
<gene>
    <name evidence="1" type="ORF">EVAR_43994_1</name>
</gene>
<keyword evidence="2" id="KW-1185">Reference proteome</keyword>
<proteinExistence type="predicted"/>
<dbReference type="Proteomes" id="UP000299102">
    <property type="component" value="Unassembled WGS sequence"/>
</dbReference>
<evidence type="ECO:0000313" key="2">
    <source>
        <dbReference type="Proteomes" id="UP000299102"/>
    </source>
</evidence>
<organism evidence="1 2">
    <name type="scientific">Eumeta variegata</name>
    <name type="common">Bagworm moth</name>
    <name type="synonym">Eumeta japonica</name>
    <dbReference type="NCBI Taxonomy" id="151549"/>
    <lineage>
        <taxon>Eukaryota</taxon>
        <taxon>Metazoa</taxon>
        <taxon>Ecdysozoa</taxon>
        <taxon>Arthropoda</taxon>
        <taxon>Hexapoda</taxon>
        <taxon>Insecta</taxon>
        <taxon>Pterygota</taxon>
        <taxon>Neoptera</taxon>
        <taxon>Endopterygota</taxon>
        <taxon>Lepidoptera</taxon>
        <taxon>Glossata</taxon>
        <taxon>Ditrysia</taxon>
        <taxon>Tineoidea</taxon>
        <taxon>Psychidae</taxon>
        <taxon>Oiketicinae</taxon>
        <taxon>Eumeta</taxon>
    </lineage>
</organism>
<comment type="caution">
    <text evidence="1">The sequence shown here is derived from an EMBL/GenBank/DDBJ whole genome shotgun (WGS) entry which is preliminary data.</text>
</comment>
<name>A0A4C1XEB3_EUMVA</name>